<accession>A0A918VGF5</accession>
<keyword evidence="3" id="KW-1185">Reference proteome</keyword>
<feature type="region of interest" description="Disordered" evidence="1">
    <location>
        <begin position="1"/>
        <end position="29"/>
    </location>
</feature>
<comment type="caution">
    <text evidence="2">The sequence shown here is derived from an EMBL/GenBank/DDBJ whole genome shotgun (WGS) entry which is preliminary data.</text>
</comment>
<dbReference type="Gene3D" id="3.40.50.300">
    <property type="entry name" value="P-loop containing nucleotide triphosphate hydrolases"/>
    <property type="match status" value="1"/>
</dbReference>
<dbReference type="AlphaFoldDB" id="A0A918VGF5"/>
<organism evidence="2 3">
    <name type="scientific">Streptomyces echinoruber</name>
    <dbReference type="NCBI Taxonomy" id="68898"/>
    <lineage>
        <taxon>Bacteria</taxon>
        <taxon>Bacillati</taxon>
        <taxon>Actinomycetota</taxon>
        <taxon>Actinomycetes</taxon>
        <taxon>Kitasatosporales</taxon>
        <taxon>Streptomycetaceae</taxon>
        <taxon>Streptomyces</taxon>
    </lineage>
</organism>
<evidence type="ECO:0000256" key="1">
    <source>
        <dbReference type="SAM" id="MobiDB-lite"/>
    </source>
</evidence>
<dbReference type="InterPro" id="IPR027417">
    <property type="entry name" value="P-loop_NTPase"/>
</dbReference>
<sequence length="186" mass="20043">MRRSWARGAAHMLSPADDTDNTDDSGGARRVLTMAKSEMIRRGKYFGSLRGPNGEPARKWTSEHGPHWILVADELAELPRQAPDVASEPVTINQVTRNQEARILSIRVIAATRSPGEQAFGGKGTDARQQYSTRIGLPVFEAEPIDMIFGRGAYGRAGAWTGSTCPARSWSPPVGTRSPVGAAATT</sequence>
<gene>
    <name evidence="2" type="ORF">GCM10010389_37380</name>
</gene>
<reference evidence="2" key="1">
    <citation type="journal article" date="2014" name="Int. J. Syst. Evol. Microbiol.">
        <title>Complete genome sequence of Corynebacterium casei LMG S-19264T (=DSM 44701T), isolated from a smear-ripened cheese.</title>
        <authorList>
            <consortium name="US DOE Joint Genome Institute (JGI-PGF)"/>
            <person name="Walter F."/>
            <person name="Albersmeier A."/>
            <person name="Kalinowski J."/>
            <person name="Ruckert C."/>
        </authorList>
    </citation>
    <scope>NUCLEOTIDE SEQUENCE</scope>
    <source>
        <strain evidence="2">JCM 5016</strain>
    </source>
</reference>
<evidence type="ECO:0000313" key="2">
    <source>
        <dbReference type="EMBL" id="GGZ95003.1"/>
    </source>
</evidence>
<evidence type="ECO:0000313" key="3">
    <source>
        <dbReference type="Proteomes" id="UP000623010"/>
    </source>
</evidence>
<protein>
    <submittedName>
        <fullName evidence="2">Uncharacterized protein</fullName>
    </submittedName>
</protein>
<proteinExistence type="predicted"/>
<dbReference type="Proteomes" id="UP000623010">
    <property type="component" value="Unassembled WGS sequence"/>
</dbReference>
<feature type="region of interest" description="Disordered" evidence="1">
    <location>
        <begin position="166"/>
        <end position="186"/>
    </location>
</feature>
<reference evidence="2" key="2">
    <citation type="submission" date="2020-09" db="EMBL/GenBank/DDBJ databases">
        <authorList>
            <person name="Sun Q."/>
            <person name="Ohkuma M."/>
        </authorList>
    </citation>
    <scope>NUCLEOTIDE SEQUENCE</scope>
    <source>
        <strain evidence="2">JCM 5016</strain>
    </source>
</reference>
<dbReference type="EMBL" id="BMWH01000015">
    <property type="protein sequence ID" value="GGZ95003.1"/>
    <property type="molecule type" value="Genomic_DNA"/>
</dbReference>
<name>A0A918VGF5_9ACTN</name>